<dbReference type="Proteomes" id="UP001558652">
    <property type="component" value="Unassembled WGS sequence"/>
</dbReference>
<reference evidence="2 3" key="1">
    <citation type="submission" date="2024-07" db="EMBL/GenBank/DDBJ databases">
        <title>Chromosome-level genome assembly of the water stick insect Ranatra chinensis (Heteroptera: Nepidae).</title>
        <authorList>
            <person name="Liu X."/>
        </authorList>
    </citation>
    <scope>NUCLEOTIDE SEQUENCE [LARGE SCALE GENOMIC DNA]</scope>
    <source>
        <strain evidence="2">Cailab_2021Rc</strain>
        <tissue evidence="2">Muscle</tissue>
    </source>
</reference>
<protein>
    <submittedName>
        <fullName evidence="2">Uncharacterized protein</fullName>
    </submittedName>
</protein>
<keyword evidence="3" id="KW-1185">Reference proteome</keyword>
<dbReference type="AlphaFoldDB" id="A0ABD0YUY0"/>
<comment type="caution">
    <text evidence="2">The sequence shown here is derived from an EMBL/GenBank/DDBJ whole genome shotgun (WGS) entry which is preliminary data.</text>
</comment>
<dbReference type="EMBL" id="JBFDAA010000002">
    <property type="protein sequence ID" value="KAL1139566.1"/>
    <property type="molecule type" value="Genomic_DNA"/>
</dbReference>
<feature type="compositionally biased region" description="Polar residues" evidence="1">
    <location>
        <begin position="125"/>
        <end position="136"/>
    </location>
</feature>
<evidence type="ECO:0000313" key="2">
    <source>
        <dbReference type="EMBL" id="KAL1139566.1"/>
    </source>
</evidence>
<accession>A0ABD0YUY0</accession>
<evidence type="ECO:0000256" key="1">
    <source>
        <dbReference type="SAM" id="MobiDB-lite"/>
    </source>
</evidence>
<evidence type="ECO:0000313" key="3">
    <source>
        <dbReference type="Proteomes" id="UP001558652"/>
    </source>
</evidence>
<sequence>MIVCKNCCKKRTFTVACFTCSEFNDPNRFPLTAIFSGGVGVVAQVTGLDTAKHSRDVSHGQNSTAEDGDWPKPVRTNELRARADIPRATLLELGLGLLGLRRAGPLCLLAQLLVVSAGVGPHHASSPQTQLPTAPSRNDPRSFARKARRHHAFRNARAPTSVRLCIFVAIRSFVIRNRERRKEHHPAIVKFCPCKKPSFIHEANTLLRKEVMSEGSTGRTVTKYVKVNSLSVVSY</sequence>
<organism evidence="2 3">
    <name type="scientific">Ranatra chinensis</name>
    <dbReference type="NCBI Taxonomy" id="642074"/>
    <lineage>
        <taxon>Eukaryota</taxon>
        <taxon>Metazoa</taxon>
        <taxon>Ecdysozoa</taxon>
        <taxon>Arthropoda</taxon>
        <taxon>Hexapoda</taxon>
        <taxon>Insecta</taxon>
        <taxon>Pterygota</taxon>
        <taxon>Neoptera</taxon>
        <taxon>Paraneoptera</taxon>
        <taxon>Hemiptera</taxon>
        <taxon>Heteroptera</taxon>
        <taxon>Panheteroptera</taxon>
        <taxon>Nepomorpha</taxon>
        <taxon>Nepidae</taxon>
        <taxon>Ranatrinae</taxon>
        <taxon>Ranatra</taxon>
    </lineage>
</organism>
<proteinExistence type="predicted"/>
<feature type="region of interest" description="Disordered" evidence="1">
    <location>
        <begin position="121"/>
        <end position="141"/>
    </location>
</feature>
<feature type="region of interest" description="Disordered" evidence="1">
    <location>
        <begin position="51"/>
        <end position="73"/>
    </location>
</feature>
<gene>
    <name evidence="2" type="ORF">AAG570_006548</name>
</gene>
<name>A0ABD0YUY0_9HEMI</name>